<keyword evidence="3" id="KW-0547">Nucleotide-binding</keyword>
<comment type="caution">
    <text evidence="5">The sequence shown here is derived from an EMBL/GenBank/DDBJ whole genome shotgun (WGS) entry which is preliminary data.</text>
</comment>
<name>K6G867_9GAMM</name>
<dbReference type="EMBL" id="AMWX01000001">
    <property type="protein sequence ID" value="EKO37304.1"/>
    <property type="molecule type" value="Genomic_DNA"/>
</dbReference>
<evidence type="ECO:0000256" key="4">
    <source>
        <dbReference type="ARBA" id="ARBA00023134"/>
    </source>
</evidence>
<dbReference type="InterPro" id="IPR029044">
    <property type="entry name" value="Nucleotide-diphossugar_trans"/>
</dbReference>
<evidence type="ECO:0000313" key="6">
    <source>
        <dbReference type="Proteomes" id="UP000010310"/>
    </source>
</evidence>
<dbReference type="AlphaFoldDB" id="K6G867"/>
<proteinExistence type="predicted"/>
<protein>
    <submittedName>
        <fullName evidence="5">Putative 2-phospho-L-lactate guanylyltransferase</fullName>
    </submittedName>
</protein>
<dbReference type="PANTHER" id="PTHR40392">
    <property type="entry name" value="2-PHOSPHO-L-LACTATE GUANYLYLTRANSFERASE"/>
    <property type="match status" value="1"/>
</dbReference>
<dbReference type="SUPFAM" id="SSF53448">
    <property type="entry name" value="Nucleotide-diphospho-sugar transferases"/>
    <property type="match status" value="1"/>
</dbReference>
<sequence length="191" mass="21665">MNVSAFIPIKKFSSSKNRLANIITSPEREVLAASMAKKTIDTLHNSKICNSITVVTNDKSLQLDYSTSYFTNSSLNDGLNEAIYAQTTNDIILIMHADLPKINEPDLHELAHSFDIKKVSIISDLSMQGTNCLMFNSAISFDLKFGLNSYNLFMHEFKNNRLNYQDISIESLQDDLDSEEDYFKLIKYINS</sequence>
<dbReference type="InterPro" id="IPR002835">
    <property type="entry name" value="CofC"/>
</dbReference>
<dbReference type="STRING" id="1208365.B273_0207"/>
<dbReference type="GO" id="GO:0005525">
    <property type="term" value="F:GTP binding"/>
    <property type="evidence" value="ECO:0007669"/>
    <property type="project" value="UniProtKB-KW"/>
</dbReference>
<dbReference type="PANTHER" id="PTHR40392:SF1">
    <property type="entry name" value="2-PHOSPHO-L-LACTATE GUANYLYLTRANSFERASE"/>
    <property type="match status" value="1"/>
</dbReference>
<accession>K6G867</accession>
<keyword evidence="1 5" id="KW-0808">Transferase</keyword>
<evidence type="ECO:0000256" key="2">
    <source>
        <dbReference type="ARBA" id="ARBA00022695"/>
    </source>
</evidence>
<dbReference type="Proteomes" id="UP000010310">
    <property type="component" value="Unassembled WGS sequence"/>
</dbReference>
<reference evidence="5 6" key="1">
    <citation type="submission" date="2012-09" db="EMBL/GenBank/DDBJ databases">
        <authorList>
            <person name="Dupont C.L."/>
            <person name="Rusch D.B."/>
            <person name="Lombardo M.-J."/>
            <person name="Novotny M."/>
            <person name="Yee-Greenbaum J."/>
            <person name="Laskin R."/>
        </authorList>
    </citation>
    <scope>NUCLEOTIDE SEQUENCE [LARGE SCALE GENOMIC DNA]</scope>
    <source>
        <strain evidence="5">SAR86E</strain>
    </source>
</reference>
<evidence type="ECO:0000313" key="5">
    <source>
        <dbReference type="EMBL" id="EKO37304.1"/>
    </source>
</evidence>
<gene>
    <name evidence="5" type="ORF">B273_0207</name>
</gene>
<keyword evidence="6" id="KW-1185">Reference proteome</keyword>
<dbReference type="PATRIC" id="fig|1208365.4.peg.211"/>
<keyword evidence="2 5" id="KW-0548">Nucleotidyltransferase</keyword>
<dbReference type="GO" id="GO:0043814">
    <property type="term" value="F:phospholactate guanylyltransferase activity"/>
    <property type="evidence" value="ECO:0007669"/>
    <property type="project" value="InterPro"/>
</dbReference>
<evidence type="ECO:0000256" key="1">
    <source>
        <dbReference type="ARBA" id="ARBA00022679"/>
    </source>
</evidence>
<dbReference type="Pfam" id="PF01983">
    <property type="entry name" value="CofC"/>
    <property type="match status" value="1"/>
</dbReference>
<keyword evidence="4" id="KW-0342">GTP-binding</keyword>
<evidence type="ECO:0000256" key="3">
    <source>
        <dbReference type="ARBA" id="ARBA00022741"/>
    </source>
</evidence>
<organism evidence="5 6">
    <name type="scientific">SAR86 cluster bacterium SAR86E</name>
    <dbReference type="NCBI Taxonomy" id="1208365"/>
    <lineage>
        <taxon>Bacteria</taxon>
        <taxon>Pseudomonadati</taxon>
        <taxon>Pseudomonadota</taxon>
        <taxon>Gammaproteobacteria</taxon>
        <taxon>SAR86 cluster</taxon>
    </lineage>
</organism>
<dbReference type="Gene3D" id="3.90.550.10">
    <property type="entry name" value="Spore Coat Polysaccharide Biosynthesis Protein SpsA, Chain A"/>
    <property type="match status" value="1"/>
</dbReference>